<keyword evidence="3" id="KW-0460">Magnesium</keyword>
<dbReference type="InterPro" id="IPR006068">
    <property type="entry name" value="ATPase_P-typ_cation-transptr_C"/>
</dbReference>
<dbReference type="Pfam" id="PF12424">
    <property type="entry name" value="ATP_Ca_trans_C"/>
    <property type="match status" value="1"/>
</dbReference>
<dbReference type="GO" id="GO:0012505">
    <property type="term" value="C:endomembrane system"/>
    <property type="evidence" value="ECO:0007669"/>
    <property type="project" value="UniProtKB-SubCell"/>
</dbReference>
<evidence type="ECO:0000256" key="5">
    <source>
        <dbReference type="SAM" id="Phobius"/>
    </source>
</evidence>
<proteinExistence type="predicted"/>
<protein>
    <recommendedName>
        <fullName evidence="10">Cation_ATPase_C domain-containing protein</fullName>
    </recommendedName>
</protein>
<gene>
    <name evidence="8" type="ORF">ECPE_LOCUS3213</name>
</gene>
<feature type="region of interest" description="Disordered" evidence="4">
    <location>
        <begin position="132"/>
        <end position="160"/>
    </location>
</feature>
<feature type="transmembrane region" description="Helical" evidence="5">
    <location>
        <begin position="17"/>
        <end position="34"/>
    </location>
</feature>
<organism evidence="8 9">
    <name type="scientific">Echinostoma caproni</name>
    <dbReference type="NCBI Taxonomy" id="27848"/>
    <lineage>
        <taxon>Eukaryota</taxon>
        <taxon>Metazoa</taxon>
        <taxon>Spiralia</taxon>
        <taxon>Lophotrochozoa</taxon>
        <taxon>Platyhelminthes</taxon>
        <taxon>Trematoda</taxon>
        <taxon>Digenea</taxon>
        <taxon>Plagiorchiida</taxon>
        <taxon>Echinostomata</taxon>
        <taxon>Echinostomatoidea</taxon>
        <taxon>Echinostomatidae</taxon>
        <taxon>Echinostoma</taxon>
    </lineage>
</organism>
<keyword evidence="5" id="KW-0812">Transmembrane</keyword>
<dbReference type="SUPFAM" id="SSF81665">
    <property type="entry name" value="Calcium ATPase, transmembrane domain M"/>
    <property type="match status" value="1"/>
</dbReference>
<feature type="domain" description="Plasma membrane calcium transporting P-type ATPase C-terminal" evidence="7">
    <location>
        <begin position="168"/>
        <end position="184"/>
    </location>
</feature>
<evidence type="ECO:0008006" key="10">
    <source>
        <dbReference type="Google" id="ProtNLM"/>
    </source>
</evidence>
<dbReference type="PANTHER" id="PTHR24093">
    <property type="entry name" value="CATION TRANSPORTING ATPASE"/>
    <property type="match status" value="1"/>
</dbReference>
<evidence type="ECO:0000256" key="2">
    <source>
        <dbReference type="ARBA" id="ARBA00022723"/>
    </source>
</evidence>
<feature type="compositionally biased region" description="Acidic residues" evidence="4">
    <location>
        <begin position="136"/>
        <end position="153"/>
    </location>
</feature>
<name>A0A3P8GQ96_9TREM</name>
<accession>A0A3P8GQ96</accession>
<evidence type="ECO:0000259" key="7">
    <source>
        <dbReference type="Pfam" id="PF12424"/>
    </source>
</evidence>
<evidence type="ECO:0000256" key="4">
    <source>
        <dbReference type="SAM" id="MobiDB-lite"/>
    </source>
</evidence>
<dbReference type="GO" id="GO:0051480">
    <property type="term" value="P:regulation of cytosolic calcium ion concentration"/>
    <property type="evidence" value="ECO:0007669"/>
    <property type="project" value="TreeGrafter"/>
</dbReference>
<dbReference type="Pfam" id="PF00689">
    <property type="entry name" value="Cation_ATPase_C"/>
    <property type="match status" value="1"/>
</dbReference>
<sequence length="221" mass="25061">MFIEVDNMTGVKIHEPTQHYTLIFNTLVLMTLFNEFNARKIHGQRNVFSGLQRNWLFVVIWFVTFILQVLLIQFGSYAFSTAPLTADQWMWCLFFGVGELIWGQVIIAATIVINTIPNAIIPTCKCRKRKSAEAAAPDEEAEDDEEDEEEEHEVDQVGRLPAPADLGGKILWVRGVNRIQTQVRQLSNLFTVTSSAFSPLMFVHFRTLDCVPAGENVLSLN</sequence>
<reference evidence="8 9" key="1">
    <citation type="submission" date="2018-11" db="EMBL/GenBank/DDBJ databases">
        <authorList>
            <consortium name="Pathogen Informatics"/>
        </authorList>
    </citation>
    <scope>NUCLEOTIDE SEQUENCE [LARGE SCALE GENOMIC DNA]</scope>
    <source>
        <strain evidence="8 9">Egypt</strain>
    </source>
</reference>
<evidence type="ECO:0000256" key="3">
    <source>
        <dbReference type="ARBA" id="ARBA00022842"/>
    </source>
</evidence>
<dbReference type="InterPro" id="IPR023298">
    <property type="entry name" value="ATPase_P-typ_TM_dom_sf"/>
</dbReference>
<dbReference type="GO" id="GO:0005886">
    <property type="term" value="C:plasma membrane"/>
    <property type="evidence" value="ECO:0007669"/>
    <property type="project" value="TreeGrafter"/>
</dbReference>
<feature type="transmembrane region" description="Helical" evidence="5">
    <location>
        <begin position="55"/>
        <end position="80"/>
    </location>
</feature>
<dbReference type="InterPro" id="IPR022141">
    <property type="entry name" value="ATP_Ca_trans_C"/>
</dbReference>
<dbReference type="AlphaFoldDB" id="A0A3P8GQ96"/>
<keyword evidence="5" id="KW-1133">Transmembrane helix</keyword>
<evidence type="ECO:0000313" key="8">
    <source>
        <dbReference type="EMBL" id="VDP68755.1"/>
    </source>
</evidence>
<keyword evidence="5" id="KW-0472">Membrane</keyword>
<evidence type="ECO:0000313" key="9">
    <source>
        <dbReference type="Proteomes" id="UP000272942"/>
    </source>
</evidence>
<keyword evidence="9" id="KW-1185">Reference proteome</keyword>
<comment type="subcellular location">
    <subcellularLocation>
        <location evidence="1">Endomembrane system</location>
        <topology evidence="1">Multi-pass membrane protein</topology>
    </subcellularLocation>
</comment>
<dbReference type="Proteomes" id="UP000272942">
    <property type="component" value="Unassembled WGS sequence"/>
</dbReference>
<feature type="domain" description="Cation-transporting P-type ATPase C-terminal" evidence="6">
    <location>
        <begin position="13"/>
        <end position="106"/>
    </location>
</feature>
<dbReference type="GO" id="GO:0005388">
    <property type="term" value="F:P-type calcium transporter activity"/>
    <property type="evidence" value="ECO:0007669"/>
    <property type="project" value="InterPro"/>
</dbReference>
<keyword evidence="2" id="KW-0479">Metal-binding</keyword>
<dbReference type="GO" id="GO:0046872">
    <property type="term" value="F:metal ion binding"/>
    <property type="evidence" value="ECO:0007669"/>
    <property type="project" value="UniProtKB-KW"/>
</dbReference>
<dbReference type="PANTHER" id="PTHR24093:SF369">
    <property type="entry name" value="CALCIUM-TRANSPORTING ATPASE"/>
    <property type="match status" value="1"/>
</dbReference>
<dbReference type="OrthoDB" id="116380at2759"/>
<evidence type="ECO:0000259" key="6">
    <source>
        <dbReference type="Pfam" id="PF00689"/>
    </source>
</evidence>
<dbReference type="Gene3D" id="1.20.1110.10">
    <property type="entry name" value="Calcium-transporting ATPase, transmembrane domain"/>
    <property type="match status" value="1"/>
</dbReference>
<feature type="transmembrane region" description="Helical" evidence="5">
    <location>
        <begin position="100"/>
        <end position="121"/>
    </location>
</feature>
<dbReference type="EMBL" id="UZAN01040191">
    <property type="protein sequence ID" value="VDP68755.1"/>
    <property type="molecule type" value="Genomic_DNA"/>
</dbReference>
<evidence type="ECO:0000256" key="1">
    <source>
        <dbReference type="ARBA" id="ARBA00004127"/>
    </source>
</evidence>